<dbReference type="EMBL" id="LUUI01000098">
    <property type="protein sequence ID" value="OAI16083.1"/>
    <property type="molecule type" value="Genomic_DNA"/>
</dbReference>
<dbReference type="STRING" id="980561.A1359_08685"/>
<name>A0A177NF63_9GAMM</name>
<comment type="caution">
    <text evidence="1">The sequence shown here is derived from an EMBL/GenBank/DDBJ whole genome shotgun (WGS) entry which is preliminary data.</text>
</comment>
<evidence type="ECO:0000313" key="2">
    <source>
        <dbReference type="Proteomes" id="UP000078476"/>
    </source>
</evidence>
<accession>A0A177NF63</accession>
<dbReference type="Pfam" id="PF15575">
    <property type="entry name" value="Imm49"/>
    <property type="match status" value="1"/>
</dbReference>
<dbReference type="RefSeq" id="WP_066981695.1">
    <property type="nucleotide sequence ID" value="NZ_LUUI01000098.1"/>
</dbReference>
<proteinExistence type="predicted"/>
<dbReference type="InterPro" id="IPR029074">
    <property type="entry name" value="Imm49"/>
</dbReference>
<keyword evidence="2" id="KW-1185">Reference proteome</keyword>
<protein>
    <submittedName>
        <fullName evidence="1">Uncharacterized protein</fullName>
    </submittedName>
</protein>
<evidence type="ECO:0000313" key="1">
    <source>
        <dbReference type="EMBL" id="OAI16083.1"/>
    </source>
</evidence>
<dbReference type="AlphaFoldDB" id="A0A177NF63"/>
<dbReference type="OrthoDB" id="5384442at2"/>
<organism evidence="1 2">
    <name type="scientific">Methylomonas lenta</name>
    <dbReference type="NCBI Taxonomy" id="980561"/>
    <lineage>
        <taxon>Bacteria</taxon>
        <taxon>Pseudomonadati</taxon>
        <taxon>Pseudomonadota</taxon>
        <taxon>Gammaproteobacteria</taxon>
        <taxon>Methylococcales</taxon>
        <taxon>Methylococcaceae</taxon>
        <taxon>Methylomonas</taxon>
    </lineage>
</organism>
<dbReference type="Proteomes" id="UP000078476">
    <property type="component" value="Unassembled WGS sequence"/>
</dbReference>
<sequence>MKLTEYLEILSYDVAFWLAGIANSDYPIEKIGELAIEVSPKLRAAAIIVLLTKADIDAFFHNLIRSAKCRVVYLQRLSQAGILNDHHQASGRVDPFLDAVAAADFATARQIVGLSLTEWQQGHEYEDDYCYAQILHSLITLPRNESRLQVLFERFEKALSGQSDARLAICKVIAEGNKQDFNQAFEDLLAQRAAQIESDKTRHQMEDPVVIAERQVYIEGLAILRIADKLGFATQFEYRFCPSIARVDMRKPFPGE</sequence>
<reference evidence="1 2" key="1">
    <citation type="submission" date="2016-03" db="EMBL/GenBank/DDBJ databases">
        <authorList>
            <person name="Ploux O."/>
        </authorList>
    </citation>
    <scope>NUCLEOTIDE SEQUENCE [LARGE SCALE GENOMIC DNA]</scope>
    <source>
        <strain evidence="1 2">R-45370</strain>
    </source>
</reference>
<gene>
    <name evidence="1" type="ORF">A1359_08685</name>
</gene>